<dbReference type="InterPro" id="IPR002939">
    <property type="entry name" value="DnaJ_C"/>
</dbReference>
<evidence type="ECO:0000256" key="1">
    <source>
        <dbReference type="ARBA" id="ARBA00022723"/>
    </source>
</evidence>
<dbReference type="GO" id="GO:0009535">
    <property type="term" value="C:chloroplast thylakoid membrane"/>
    <property type="evidence" value="ECO:0007669"/>
    <property type="project" value="TreeGrafter"/>
</dbReference>
<dbReference type="SUPFAM" id="SSF57938">
    <property type="entry name" value="DnaJ/Hsp40 cysteine-rich domain"/>
    <property type="match status" value="1"/>
</dbReference>
<dbReference type="Pfam" id="PF00226">
    <property type="entry name" value="DnaJ"/>
    <property type="match status" value="1"/>
</dbReference>
<proteinExistence type="predicted"/>
<dbReference type="GO" id="GO:0042026">
    <property type="term" value="P:protein refolding"/>
    <property type="evidence" value="ECO:0007669"/>
    <property type="project" value="TreeGrafter"/>
</dbReference>
<dbReference type="CDD" id="cd10747">
    <property type="entry name" value="DnaJ_C"/>
    <property type="match status" value="1"/>
</dbReference>
<dbReference type="SUPFAM" id="SSF49493">
    <property type="entry name" value="HSP40/DnaJ peptide-binding domain"/>
    <property type="match status" value="2"/>
</dbReference>
<dbReference type="Gene3D" id="2.10.230.10">
    <property type="entry name" value="Heat shock protein DnaJ, cysteine-rich domain"/>
    <property type="match status" value="1"/>
</dbReference>
<dbReference type="Gene3D" id="1.10.287.110">
    <property type="entry name" value="DnaJ domain"/>
    <property type="match status" value="1"/>
</dbReference>
<dbReference type="SUPFAM" id="SSF46565">
    <property type="entry name" value="Chaperone J-domain"/>
    <property type="match status" value="1"/>
</dbReference>
<accession>A0A4S8JHP4</accession>
<sequence length="325" mass="35189">MSESSSWYRCFCFGHAYRKLARSSHPYVNKDPGAEQKFKEISNAYERSLYDRYGEAGLKGAGMGMEVSISQKQDFSNPFDIFETLFKGMGGMGGTRAVCNRPMQEAIFGVGREIEITRLENCGTCDGSGAKPGTNPSQCNTCRGQGQVFSSARTPLGVFQQVMTCSTCGGAGEISTPFNTCRGDGRVWRIKWISLKVPAGIDSGSRLSVRSERNAGRRGGPHGDLYEFIEVLSDPVLKRDGTNILYTCKVSYIGAILGTTMKVPMVDGMVDVKVPAGTQTGTTLVMAKKGVPYVGKWNGRGSCAGGDPKEIKQQRTEVDRAACKV</sequence>
<dbReference type="Gene3D" id="2.60.260.20">
    <property type="entry name" value="Urease metallochaperone UreE, N-terminal domain"/>
    <property type="match status" value="2"/>
</dbReference>
<dbReference type="PANTHER" id="PTHR43096:SF10">
    <property type="entry name" value="CHAPERONE PROTEIN DNAJ A6, CHLOROPLASTIC"/>
    <property type="match status" value="1"/>
</dbReference>
<dbReference type="GO" id="GO:0051082">
    <property type="term" value="F:unfolded protein binding"/>
    <property type="evidence" value="ECO:0007669"/>
    <property type="project" value="InterPro"/>
</dbReference>
<evidence type="ECO:0000256" key="4">
    <source>
        <dbReference type="ARBA" id="ARBA00022833"/>
    </source>
</evidence>
<dbReference type="InterPro" id="IPR036410">
    <property type="entry name" value="HSP_DnaJ_Cys-rich_dom_sf"/>
</dbReference>
<feature type="domain" description="CR-type" evidence="7">
    <location>
        <begin position="109"/>
        <end position="190"/>
    </location>
</feature>
<dbReference type="InterPro" id="IPR008971">
    <property type="entry name" value="HSP40/DnaJ_pept-bd"/>
</dbReference>
<keyword evidence="4 6" id="KW-0862">Zinc</keyword>
<dbReference type="STRING" id="52838.A0A4S8JHP4"/>
<dbReference type="PRINTS" id="PR00625">
    <property type="entry name" value="JDOMAIN"/>
</dbReference>
<comment type="caution">
    <text evidence="8">The sequence shown here is derived from an EMBL/GenBank/DDBJ whole genome shotgun (WGS) entry which is preliminary data.</text>
</comment>
<dbReference type="InterPro" id="IPR001305">
    <property type="entry name" value="HSP_DnaJ_Cys-rich_dom"/>
</dbReference>
<dbReference type="GO" id="GO:0005783">
    <property type="term" value="C:endoplasmic reticulum"/>
    <property type="evidence" value="ECO:0007669"/>
    <property type="project" value="UniProtKB-ARBA"/>
</dbReference>
<dbReference type="GO" id="GO:0031072">
    <property type="term" value="F:heat shock protein binding"/>
    <property type="evidence" value="ECO:0007669"/>
    <property type="project" value="InterPro"/>
</dbReference>
<keyword evidence="5" id="KW-0143">Chaperone</keyword>
<dbReference type="CDD" id="cd06257">
    <property type="entry name" value="DnaJ"/>
    <property type="match status" value="1"/>
</dbReference>
<name>A0A4S8JHP4_MUSBA</name>
<keyword evidence="9" id="KW-1185">Reference proteome</keyword>
<dbReference type="Proteomes" id="UP000317650">
    <property type="component" value="Chromosome 7"/>
</dbReference>
<keyword evidence="1 6" id="KW-0479">Metal-binding</keyword>
<dbReference type="Pfam" id="PF00684">
    <property type="entry name" value="DnaJ_CXXCXGXG"/>
    <property type="match status" value="1"/>
</dbReference>
<evidence type="ECO:0000313" key="9">
    <source>
        <dbReference type="Proteomes" id="UP000317650"/>
    </source>
</evidence>
<dbReference type="InterPro" id="IPR001623">
    <property type="entry name" value="DnaJ_domain"/>
</dbReference>
<dbReference type="EMBL" id="PYDT01000005">
    <property type="protein sequence ID" value="THU61450.1"/>
    <property type="molecule type" value="Genomic_DNA"/>
</dbReference>
<keyword evidence="3 6" id="KW-0863">Zinc-finger</keyword>
<evidence type="ECO:0000256" key="5">
    <source>
        <dbReference type="ARBA" id="ARBA00023186"/>
    </source>
</evidence>
<keyword evidence="2" id="KW-0677">Repeat</keyword>
<protein>
    <recommendedName>
        <fullName evidence="7">CR-type domain-containing protein</fullName>
    </recommendedName>
</protein>
<evidence type="ECO:0000313" key="8">
    <source>
        <dbReference type="EMBL" id="THU61450.1"/>
    </source>
</evidence>
<dbReference type="PANTHER" id="PTHR43096">
    <property type="entry name" value="DNAJ HOMOLOG 1, MITOCHONDRIAL-RELATED"/>
    <property type="match status" value="1"/>
</dbReference>
<evidence type="ECO:0000256" key="6">
    <source>
        <dbReference type="PROSITE-ProRule" id="PRU00546"/>
    </source>
</evidence>
<evidence type="ECO:0000256" key="3">
    <source>
        <dbReference type="ARBA" id="ARBA00022771"/>
    </source>
</evidence>
<dbReference type="GO" id="GO:0008270">
    <property type="term" value="F:zinc ion binding"/>
    <property type="evidence" value="ECO:0007669"/>
    <property type="project" value="UniProtKB-KW"/>
</dbReference>
<evidence type="ECO:0000256" key="2">
    <source>
        <dbReference type="ARBA" id="ARBA00022737"/>
    </source>
</evidence>
<evidence type="ECO:0000259" key="7">
    <source>
        <dbReference type="PROSITE" id="PS51188"/>
    </source>
</evidence>
<dbReference type="CDD" id="cd10719">
    <property type="entry name" value="DnaJ_zf"/>
    <property type="match status" value="1"/>
</dbReference>
<dbReference type="PROSITE" id="PS51188">
    <property type="entry name" value="ZF_CR"/>
    <property type="match status" value="1"/>
</dbReference>
<organism evidence="8 9">
    <name type="scientific">Musa balbisiana</name>
    <name type="common">Banana</name>
    <dbReference type="NCBI Taxonomy" id="52838"/>
    <lineage>
        <taxon>Eukaryota</taxon>
        <taxon>Viridiplantae</taxon>
        <taxon>Streptophyta</taxon>
        <taxon>Embryophyta</taxon>
        <taxon>Tracheophyta</taxon>
        <taxon>Spermatophyta</taxon>
        <taxon>Magnoliopsida</taxon>
        <taxon>Liliopsida</taxon>
        <taxon>Zingiberales</taxon>
        <taxon>Musaceae</taxon>
        <taxon>Musa</taxon>
    </lineage>
</organism>
<reference evidence="8 9" key="1">
    <citation type="journal article" date="2019" name="Nat. Plants">
        <title>Genome sequencing of Musa balbisiana reveals subgenome evolution and function divergence in polyploid bananas.</title>
        <authorList>
            <person name="Yao X."/>
        </authorList>
    </citation>
    <scope>NUCLEOTIDE SEQUENCE [LARGE SCALE GENOMIC DNA]</scope>
    <source>
        <strain evidence="9">cv. DH-PKW</strain>
        <tissue evidence="8">Leaves</tissue>
    </source>
</reference>
<dbReference type="InterPro" id="IPR036869">
    <property type="entry name" value="J_dom_sf"/>
</dbReference>
<dbReference type="FunFam" id="2.10.230.10:FF:000002">
    <property type="entry name" value="Molecular chaperone DnaJ"/>
    <property type="match status" value="1"/>
</dbReference>
<gene>
    <name evidence="8" type="ORF">C4D60_Mb07t23410</name>
</gene>
<feature type="zinc finger region" description="CR-type" evidence="6">
    <location>
        <begin position="109"/>
        <end position="190"/>
    </location>
</feature>
<dbReference type="Pfam" id="PF01556">
    <property type="entry name" value="DnaJ_C"/>
    <property type="match status" value="1"/>
</dbReference>
<dbReference type="AlphaFoldDB" id="A0A4S8JHP4"/>